<comment type="caution">
    <text evidence="1">The sequence shown here is derived from an EMBL/GenBank/DDBJ whole genome shotgun (WGS) entry which is preliminary data.</text>
</comment>
<gene>
    <name evidence="1" type="ORF">CHS0354_030403</name>
</gene>
<dbReference type="EMBL" id="JAEAOA010001810">
    <property type="protein sequence ID" value="KAK3587216.1"/>
    <property type="molecule type" value="Genomic_DNA"/>
</dbReference>
<dbReference type="Proteomes" id="UP001195483">
    <property type="component" value="Unassembled WGS sequence"/>
</dbReference>
<name>A0AAE0S8E1_9BIVA</name>
<protein>
    <submittedName>
        <fullName evidence="1">Uncharacterized protein</fullName>
    </submittedName>
</protein>
<keyword evidence="2" id="KW-1185">Reference proteome</keyword>
<reference evidence="1" key="1">
    <citation type="journal article" date="2021" name="Genome Biol. Evol.">
        <title>A High-Quality Reference Genome for a Parasitic Bivalve with Doubly Uniparental Inheritance (Bivalvia: Unionida).</title>
        <authorList>
            <person name="Smith C.H."/>
        </authorList>
    </citation>
    <scope>NUCLEOTIDE SEQUENCE</scope>
    <source>
        <strain evidence="1">CHS0354</strain>
    </source>
</reference>
<sequence>MMLPMIGSGVTEMPRMGGGMPMMGGGITMMGGELPIMMCVAGGMPALGGAGGMPMMCGTGVGKGKSLDESMPIMMGCGGMMGVDKPMKGIMAVYPR</sequence>
<proteinExistence type="predicted"/>
<organism evidence="1 2">
    <name type="scientific">Potamilus streckersoni</name>
    <dbReference type="NCBI Taxonomy" id="2493646"/>
    <lineage>
        <taxon>Eukaryota</taxon>
        <taxon>Metazoa</taxon>
        <taxon>Spiralia</taxon>
        <taxon>Lophotrochozoa</taxon>
        <taxon>Mollusca</taxon>
        <taxon>Bivalvia</taxon>
        <taxon>Autobranchia</taxon>
        <taxon>Heteroconchia</taxon>
        <taxon>Palaeoheterodonta</taxon>
        <taxon>Unionida</taxon>
        <taxon>Unionoidea</taxon>
        <taxon>Unionidae</taxon>
        <taxon>Ambleminae</taxon>
        <taxon>Lampsilini</taxon>
        <taxon>Potamilus</taxon>
    </lineage>
</organism>
<dbReference type="AlphaFoldDB" id="A0AAE0S8E1"/>
<reference evidence="1" key="3">
    <citation type="submission" date="2023-05" db="EMBL/GenBank/DDBJ databases">
        <authorList>
            <person name="Smith C.H."/>
        </authorList>
    </citation>
    <scope>NUCLEOTIDE SEQUENCE</scope>
    <source>
        <strain evidence="1">CHS0354</strain>
        <tissue evidence="1">Mantle</tissue>
    </source>
</reference>
<evidence type="ECO:0000313" key="2">
    <source>
        <dbReference type="Proteomes" id="UP001195483"/>
    </source>
</evidence>
<reference evidence="1" key="2">
    <citation type="journal article" date="2021" name="Genome Biol. Evol.">
        <title>Developing a high-quality reference genome for a parasitic bivalve with doubly uniparental inheritance (Bivalvia: Unionida).</title>
        <authorList>
            <person name="Smith C.H."/>
        </authorList>
    </citation>
    <scope>NUCLEOTIDE SEQUENCE</scope>
    <source>
        <strain evidence="1">CHS0354</strain>
        <tissue evidence="1">Mantle</tissue>
    </source>
</reference>
<accession>A0AAE0S8E1</accession>
<evidence type="ECO:0000313" key="1">
    <source>
        <dbReference type="EMBL" id="KAK3587216.1"/>
    </source>
</evidence>